<dbReference type="RefSeq" id="WP_147583998.1">
    <property type="nucleotide sequence ID" value="NZ_CP042831.1"/>
</dbReference>
<reference evidence="1 2" key="1">
    <citation type="submission" date="2019-08" db="EMBL/GenBank/DDBJ databases">
        <title>Flavobacterium alkalisoli sp. nov., isolated from rhizosphere soil of Suaeda salsa.</title>
        <authorList>
            <person name="Sun J.-Q."/>
            <person name="Xu L."/>
        </authorList>
    </citation>
    <scope>NUCLEOTIDE SEQUENCE [LARGE SCALE GENOMIC DNA]</scope>
    <source>
        <strain evidence="1 2">XS-5</strain>
    </source>
</reference>
<dbReference type="OrthoDB" id="1247310at2"/>
<dbReference type="AlphaFoldDB" id="A0A5B9FUG7"/>
<organism evidence="1 2">
    <name type="scientific">Flavobacterium alkalisoli</name>
    <dbReference type="NCBI Taxonomy" id="2602769"/>
    <lineage>
        <taxon>Bacteria</taxon>
        <taxon>Pseudomonadati</taxon>
        <taxon>Bacteroidota</taxon>
        <taxon>Flavobacteriia</taxon>
        <taxon>Flavobacteriales</taxon>
        <taxon>Flavobacteriaceae</taxon>
        <taxon>Flavobacterium</taxon>
    </lineage>
</organism>
<proteinExistence type="predicted"/>
<name>A0A5B9FUG7_9FLAO</name>
<accession>A0A5B9FUG7</accession>
<evidence type="ECO:0000313" key="2">
    <source>
        <dbReference type="Proteomes" id="UP000321222"/>
    </source>
</evidence>
<gene>
    <name evidence="1" type="ORF">FUA48_13410</name>
</gene>
<dbReference type="EMBL" id="CP042831">
    <property type="protein sequence ID" value="QEE50534.1"/>
    <property type="molecule type" value="Genomic_DNA"/>
</dbReference>
<sequence length="304" mass="35304">MKKRILILLTLFSMQLLFSQKNISFDKNIQPTAKKLIITRYSLKDSISVLSLKREAKTVGDVIGKDTISVIVIDGGYTLEGLLLEFTKGKITPKYYYWDDGGGIVTLRDFDSYELVLNNDFFNWDETITGRFIGTINKMNYTNGTEDFKISIEGDFTHVMEDTPHKDERIYEAVKKREYCETGFYTTISDYYTHKYKLPAYKYLNLDEETSISYRKKLDNSIFKGVVMEQTDDTELKAKFLLKTEYLNDWTNVNKGSCIYVVNNKLLAYCSYKDILENGILITVKTKDKAEKLSVYKEIIESFK</sequence>
<protein>
    <submittedName>
        <fullName evidence="1">Uncharacterized protein</fullName>
    </submittedName>
</protein>
<keyword evidence="2" id="KW-1185">Reference proteome</keyword>
<dbReference type="KEGG" id="fak:FUA48_13410"/>
<evidence type="ECO:0000313" key="1">
    <source>
        <dbReference type="EMBL" id="QEE50534.1"/>
    </source>
</evidence>
<dbReference type="Proteomes" id="UP000321222">
    <property type="component" value="Chromosome"/>
</dbReference>